<dbReference type="PROSITE" id="PS51257">
    <property type="entry name" value="PROKAR_LIPOPROTEIN"/>
    <property type="match status" value="1"/>
</dbReference>
<gene>
    <name evidence="1" type="ORF">PS718_04577</name>
</gene>
<dbReference type="AlphaFoldDB" id="A0A5E7EG18"/>
<evidence type="ECO:0000313" key="1">
    <source>
        <dbReference type="EMBL" id="VVO25710.1"/>
    </source>
</evidence>
<evidence type="ECO:0000313" key="2">
    <source>
        <dbReference type="Proteomes" id="UP000325375"/>
    </source>
</evidence>
<sequence length="643" mass="68715">MWKSISIFLMVGVVGCSVQPTPSEVAQPGFRAMTVQSSPPHNETQSTFAAQPSIFKVVEAPVGELNVDTLGTEANVQVSYPSLAAKDTVGVRLTGVALRDAPIQTVSTAGTLTFKLPKAWITENKGRTVNLTYTYKVGGAGNLITSSPLSIRVVSAQGQSVFKVVEAPTGELNVDTLGTEANVQVSYPSLAAKDTVGVRLTGVALRDAPIQTVSTAGTLTFKLPKSWITENKGRTFNLTYTYKIGGAGNLITSSPLSVRVTGAQGQSVFKVIEAPTGELNVDTLGTEANVQVSYPSLAAKDTVGVRLTGVALRDAPIQTVSTAGTLTFKLPKAWINENKGRTFNLTYTYKVGGAGNLITSSALPVRVISTVPGGDGQRVANDLNTQYADTRQNCGSASLPAALCSGVILRATINGTGYRAWNPSPLSQQNGGVSFFYLRKDAHFKGFPANYPNTSGFVFFPPQQRPAGSVEVKVLCIFPIDGGSDIRADQGCGVSSNYPTVSRSCEQQGITTAAGWLSHYNQGPTGWKYQRQCGFNVRPGQGALAANAFYQGILAMKLMGAESFNSWNEIRLATWPQNIHTTIPIKAFFYTSNGLAAARYNQQDFYKYSSKAIPIIKLMMPRTTAESARFEFIKADQAVGNWN</sequence>
<proteinExistence type="predicted"/>
<protein>
    <recommendedName>
        <fullName evidence="3">Lipoprotein</fullName>
    </recommendedName>
</protein>
<accession>A0A5E7EG18</accession>
<dbReference type="Proteomes" id="UP000325375">
    <property type="component" value="Unassembled WGS sequence"/>
</dbReference>
<organism evidence="1 2">
    <name type="scientific">Pseudomonas fluorescens</name>
    <dbReference type="NCBI Taxonomy" id="294"/>
    <lineage>
        <taxon>Bacteria</taxon>
        <taxon>Pseudomonadati</taxon>
        <taxon>Pseudomonadota</taxon>
        <taxon>Gammaproteobacteria</taxon>
        <taxon>Pseudomonadales</taxon>
        <taxon>Pseudomonadaceae</taxon>
        <taxon>Pseudomonas</taxon>
    </lineage>
</organism>
<reference evidence="1 2" key="1">
    <citation type="submission" date="2019-09" db="EMBL/GenBank/DDBJ databases">
        <authorList>
            <person name="Chandra G."/>
            <person name="Truman W A."/>
        </authorList>
    </citation>
    <scope>NUCLEOTIDE SEQUENCE [LARGE SCALE GENOMIC DNA]</scope>
    <source>
        <strain evidence="1">PS718</strain>
    </source>
</reference>
<evidence type="ECO:0008006" key="3">
    <source>
        <dbReference type="Google" id="ProtNLM"/>
    </source>
</evidence>
<dbReference type="EMBL" id="CABVHX010000025">
    <property type="protein sequence ID" value="VVO25710.1"/>
    <property type="molecule type" value="Genomic_DNA"/>
</dbReference>
<name>A0A5E7EG18_PSEFL</name>